<sequence length="251" mass="27855">MVLANAGTLRTRQTCHAGRRPAVHGRPLHLRTVNGWRCPLRAQVAIEDLRQYTSGRRTAILGRSRGAFFEFCLPEAPLELLYWLFQDLLVPVDLLQDAALPGHLDSKTFGNFFHQQHLLGDMASTATNSTAVGSDSSRAQTEARAAVQASLGSAGSAYDVKYQRRATDLHSNARAISKQEDQLKKNTAALAKESDKWQKDLDKATKGLNEFGDLQNWAEMMERDFLVLEETLRLVEGTEATESASGGSRWR</sequence>
<dbReference type="EMBL" id="JASUXU010000002">
    <property type="protein sequence ID" value="KAK0327806.1"/>
    <property type="molecule type" value="Genomic_DNA"/>
</dbReference>
<evidence type="ECO:0000313" key="5">
    <source>
        <dbReference type="Proteomes" id="UP001168146"/>
    </source>
</evidence>
<dbReference type="GO" id="GO:0031083">
    <property type="term" value="C:BLOC-1 complex"/>
    <property type="evidence" value="ECO:0007669"/>
    <property type="project" value="InterPro"/>
</dbReference>
<reference evidence="4" key="2">
    <citation type="submission" date="2023-06" db="EMBL/GenBank/DDBJ databases">
        <title>Black Yeasts Isolated from many extreme environments.</title>
        <authorList>
            <person name="Coleine C."/>
            <person name="Stajich J.E."/>
            <person name="Selbmann L."/>
        </authorList>
    </citation>
    <scope>NUCLEOTIDE SEQUENCE</scope>
    <source>
        <strain evidence="4">CCFEE 5200</strain>
    </source>
</reference>
<evidence type="ECO:0000313" key="4">
    <source>
        <dbReference type="EMBL" id="KAK1013261.1"/>
    </source>
</evidence>
<accession>A0AAN6G121</accession>
<evidence type="ECO:0000313" key="3">
    <source>
        <dbReference type="EMBL" id="KAK0327806.1"/>
    </source>
</evidence>
<dbReference type="GO" id="GO:0016197">
    <property type="term" value="P:endosomal transport"/>
    <property type="evidence" value="ECO:0007669"/>
    <property type="project" value="TreeGrafter"/>
</dbReference>
<evidence type="ECO:0000256" key="1">
    <source>
        <dbReference type="ARBA" id="ARBA00007133"/>
    </source>
</evidence>
<protein>
    <recommendedName>
        <fullName evidence="2">Biogenesis of lysosome-related organelles complex 1 subunit 1</fullName>
    </recommendedName>
</protein>
<dbReference type="EMBL" id="JAUJLE010000006">
    <property type="protein sequence ID" value="KAK1013261.1"/>
    <property type="molecule type" value="Genomic_DNA"/>
</dbReference>
<dbReference type="AlphaFoldDB" id="A0AAN6G121"/>
<comment type="caution">
    <text evidence="3">The sequence shown here is derived from an EMBL/GenBank/DDBJ whole genome shotgun (WGS) entry which is preliminary data.</text>
</comment>
<dbReference type="PANTHER" id="PTHR13073">
    <property type="entry name" value="BLOC-1 COMPLEX SUBUNIT 1"/>
    <property type="match status" value="1"/>
</dbReference>
<proteinExistence type="inferred from homology"/>
<reference evidence="3" key="1">
    <citation type="submission" date="2021-12" db="EMBL/GenBank/DDBJ databases">
        <title>Black yeast isolated from Biological Soil Crust.</title>
        <authorList>
            <person name="Kurbessoian T."/>
        </authorList>
    </citation>
    <scope>NUCLEOTIDE SEQUENCE</scope>
    <source>
        <strain evidence="3">CCFEE 5208</strain>
    </source>
</reference>
<dbReference type="PANTHER" id="PTHR13073:SF0">
    <property type="entry name" value="BIOGENESIS OF LYSOSOME-RELATED ORGANELLES COMPLEX 1 SUBUNIT 1"/>
    <property type="match status" value="1"/>
</dbReference>
<organism evidence="3 5">
    <name type="scientific">Friedmanniomyces endolithicus</name>
    <dbReference type="NCBI Taxonomy" id="329885"/>
    <lineage>
        <taxon>Eukaryota</taxon>
        <taxon>Fungi</taxon>
        <taxon>Dikarya</taxon>
        <taxon>Ascomycota</taxon>
        <taxon>Pezizomycotina</taxon>
        <taxon>Dothideomycetes</taxon>
        <taxon>Dothideomycetidae</taxon>
        <taxon>Mycosphaerellales</taxon>
        <taxon>Teratosphaeriaceae</taxon>
        <taxon>Friedmanniomyces</taxon>
    </lineage>
</organism>
<name>A0AAN6G121_9PEZI</name>
<keyword evidence="6" id="KW-1185">Reference proteome</keyword>
<dbReference type="Pfam" id="PF06320">
    <property type="entry name" value="GCN5L1"/>
    <property type="match status" value="1"/>
</dbReference>
<dbReference type="Proteomes" id="UP001168146">
    <property type="component" value="Unassembled WGS sequence"/>
</dbReference>
<evidence type="ECO:0000256" key="2">
    <source>
        <dbReference type="ARBA" id="ARBA00019577"/>
    </source>
</evidence>
<gene>
    <name evidence="3" type="ORF">LTR82_001323</name>
    <name evidence="4" type="ORF">LTR91_001573</name>
</gene>
<dbReference type="Proteomes" id="UP001175353">
    <property type="component" value="Unassembled WGS sequence"/>
</dbReference>
<comment type="similarity">
    <text evidence="1">Belongs to the BLOC1S1 family.</text>
</comment>
<evidence type="ECO:0000313" key="6">
    <source>
        <dbReference type="Proteomes" id="UP001175353"/>
    </source>
</evidence>
<dbReference type="InterPro" id="IPR009395">
    <property type="entry name" value="BLOC1S1"/>
</dbReference>